<evidence type="ECO:0000313" key="1">
    <source>
        <dbReference type="EMBL" id="PWL18413.1"/>
    </source>
</evidence>
<dbReference type="EMBL" id="QGDB01000002">
    <property type="protein sequence ID" value="PWL18413.1"/>
    <property type="molecule type" value="Genomic_DNA"/>
</dbReference>
<sequence length="242" mass="26984">MTYYTGTIAAVPTGNKEEYMKHVHAAWPLFRKHGAVRMVESWGVDIPRGKVNDLYGAVAAKDDEAVVYSWLEWSDKAAADKAWQNIQDDPAMKDLPEMPFDGSRMIFGGFEPIFEAGSDRKTGYIQGFALAVPEKNRDAYTKMAGDAWEEAFRPHGCLGLVEAWGIDVPHGKQTDFYRATHAKDGEVPVFSWSAWPDRASCDAASKAMAADMEGKEFPDMPFDGMRMMWGGFDVSFDSDRDA</sequence>
<keyword evidence="2" id="KW-1185">Reference proteome</keyword>
<accession>A0A316JGQ4</accession>
<dbReference type="InterPro" id="IPR011008">
    <property type="entry name" value="Dimeric_a/b-barrel"/>
</dbReference>
<dbReference type="AlphaFoldDB" id="A0A316JGQ4"/>
<evidence type="ECO:0000313" key="2">
    <source>
        <dbReference type="Proteomes" id="UP000245865"/>
    </source>
</evidence>
<reference evidence="1 2" key="1">
    <citation type="submission" date="2018-05" db="EMBL/GenBank/DDBJ databases">
        <title>Comparative genomic sequence analysis between strain HN4 and CCM 8460T (Falsochrobactrum ovis) will provide more evidence to prove that HN4 is a new species of Falsochrobactrum.</title>
        <authorList>
            <person name="Lyu W."/>
            <person name="Sun L."/>
            <person name="Yao L."/>
        </authorList>
    </citation>
    <scope>NUCLEOTIDE SEQUENCE [LARGE SCALE GENOMIC DNA]</scope>
    <source>
        <strain evidence="1 2">HN4</strain>
    </source>
</reference>
<dbReference type="Pfam" id="PF07237">
    <property type="entry name" value="DUF1428"/>
    <property type="match status" value="2"/>
</dbReference>
<dbReference type="OrthoDB" id="9792392at2"/>
<dbReference type="SUPFAM" id="SSF54909">
    <property type="entry name" value="Dimeric alpha+beta barrel"/>
    <property type="match status" value="2"/>
</dbReference>
<dbReference type="Gene3D" id="3.30.70.100">
    <property type="match status" value="2"/>
</dbReference>
<comment type="caution">
    <text evidence="1">The sequence shown here is derived from an EMBL/GenBank/DDBJ whole genome shotgun (WGS) entry which is preliminary data.</text>
</comment>
<dbReference type="InterPro" id="IPR009874">
    <property type="entry name" value="DUF1428"/>
</dbReference>
<organism evidence="1 2">
    <name type="scientific">Falsochrobactrum shanghaiense</name>
    <dbReference type="NCBI Taxonomy" id="2201899"/>
    <lineage>
        <taxon>Bacteria</taxon>
        <taxon>Pseudomonadati</taxon>
        <taxon>Pseudomonadota</taxon>
        <taxon>Alphaproteobacteria</taxon>
        <taxon>Hyphomicrobiales</taxon>
        <taxon>Brucellaceae</taxon>
        <taxon>Falsochrobactrum</taxon>
    </lineage>
</organism>
<gene>
    <name evidence="1" type="ORF">DKP76_04755</name>
</gene>
<name>A0A316JGQ4_9HYPH</name>
<dbReference type="Proteomes" id="UP000245865">
    <property type="component" value="Unassembled WGS sequence"/>
</dbReference>
<protein>
    <submittedName>
        <fullName evidence="1">DUF1428 domain-containing protein</fullName>
    </submittedName>
</protein>
<dbReference type="RefSeq" id="WP_109705314.1">
    <property type="nucleotide sequence ID" value="NZ_QGDB01000002.1"/>
</dbReference>
<proteinExistence type="predicted"/>